<keyword evidence="4" id="KW-1185">Reference proteome</keyword>
<feature type="transmembrane region" description="Helical" evidence="2">
    <location>
        <begin position="178"/>
        <end position="197"/>
    </location>
</feature>
<dbReference type="AlphaFoldDB" id="A0A2K9NRD1"/>
<feature type="transmembrane region" description="Helical" evidence="2">
    <location>
        <begin position="147"/>
        <end position="166"/>
    </location>
</feature>
<feature type="region of interest" description="Disordered" evidence="1">
    <location>
        <begin position="443"/>
        <end position="471"/>
    </location>
</feature>
<feature type="transmembrane region" description="Helical" evidence="2">
    <location>
        <begin position="56"/>
        <end position="78"/>
    </location>
</feature>
<feature type="region of interest" description="Disordered" evidence="1">
    <location>
        <begin position="297"/>
        <end position="380"/>
    </location>
</feature>
<evidence type="ECO:0000256" key="2">
    <source>
        <dbReference type="SAM" id="Phobius"/>
    </source>
</evidence>
<name>A0A2K9NRD1_BACTC</name>
<evidence type="ECO:0000256" key="1">
    <source>
        <dbReference type="SAM" id="MobiDB-lite"/>
    </source>
</evidence>
<evidence type="ECO:0000313" key="3">
    <source>
        <dbReference type="EMBL" id="AUN97635.1"/>
    </source>
</evidence>
<dbReference type="Proteomes" id="UP000235584">
    <property type="component" value="Chromosome"/>
</dbReference>
<keyword evidence="2" id="KW-0812">Transmembrane</keyword>
<reference evidence="3 4" key="1">
    <citation type="submission" date="2018-01" db="EMBL/GenBank/DDBJ databases">
        <title>Complete genome sequence of Bacteriovorax stolpii DSM12778.</title>
        <authorList>
            <person name="Tang B."/>
            <person name="Chang J."/>
        </authorList>
    </citation>
    <scope>NUCLEOTIDE SEQUENCE [LARGE SCALE GENOMIC DNA]</scope>
    <source>
        <strain evidence="3 4">DSM 12778</strain>
    </source>
</reference>
<feature type="compositionally biased region" description="Basic and acidic residues" evidence="1">
    <location>
        <begin position="461"/>
        <end position="471"/>
    </location>
</feature>
<feature type="transmembrane region" description="Helical" evidence="2">
    <location>
        <begin position="217"/>
        <end position="238"/>
    </location>
</feature>
<evidence type="ECO:0000313" key="4">
    <source>
        <dbReference type="Proteomes" id="UP000235584"/>
    </source>
</evidence>
<organism evidence="3 4">
    <name type="scientific">Bacteriovorax stolpii</name>
    <name type="common">Bdellovibrio stolpii</name>
    <dbReference type="NCBI Taxonomy" id="960"/>
    <lineage>
        <taxon>Bacteria</taxon>
        <taxon>Pseudomonadati</taxon>
        <taxon>Bdellovibrionota</taxon>
        <taxon>Bacteriovoracia</taxon>
        <taxon>Bacteriovoracales</taxon>
        <taxon>Bacteriovoracaceae</taxon>
        <taxon>Bacteriovorax</taxon>
    </lineage>
</organism>
<sequence length="471" mass="52524">MNLAIKQMLLIEEPTIQILRDEIMKVSHWFVLPSFVFALCLEYFGDLKFGEVIKKLVLILAFMSAFFTIHSTAVDLSFKASEEILRKVSPRNIFLRSWTEVKVKTNENTSWNWIQKFSIPEINDLIGTALFILSKVFIWILKLVYSTVFHLTYVFAPLTAVLYFFPITKSSLAGTIQSSLWCMLMPFVLISILAIVGNSIQVPAKEGGLAIISIDHIIWIFGVTLLMLMSPVLTLGVLRGGGVALSGSAIGVMMTNSAMKVINAAPGVAGGIKATSTGAKKIGAKALFEPSVRELLKKENANSPRNGKMKQLDKKGDLRNPFKSQTKLDERLAKVQMTKEEAMSLSRIPTSKANNTQGGTSKGSMNKETSSSSKVQGTNQAQETFKFDKAFWNKITPEHREGIRTKYGITGDLPNPNKLYHPILRSERPSIRDQLNAPRVSAFNRKPDSEKENLIPTKNRKIGERNEIRNI</sequence>
<dbReference type="RefSeq" id="WP_102242930.1">
    <property type="nucleotide sequence ID" value="NZ_CP025704.1"/>
</dbReference>
<keyword evidence="2" id="KW-0472">Membrane</keyword>
<protein>
    <submittedName>
        <fullName evidence="3">Uncharacterized protein</fullName>
    </submittedName>
</protein>
<keyword evidence="2" id="KW-1133">Transmembrane helix</keyword>
<feature type="compositionally biased region" description="Polar residues" evidence="1">
    <location>
        <begin position="347"/>
        <end position="380"/>
    </location>
</feature>
<dbReference type="KEGG" id="bsto:C0V70_05800"/>
<gene>
    <name evidence="3" type="ORF">C0V70_05800</name>
</gene>
<feature type="compositionally biased region" description="Basic and acidic residues" evidence="1">
    <location>
        <begin position="310"/>
        <end position="342"/>
    </location>
</feature>
<accession>A0A2K9NRD1</accession>
<dbReference type="EMBL" id="CP025704">
    <property type="protein sequence ID" value="AUN97635.1"/>
    <property type="molecule type" value="Genomic_DNA"/>
</dbReference>
<feature type="transmembrane region" description="Helical" evidence="2">
    <location>
        <begin position="26"/>
        <end position="44"/>
    </location>
</feature>
<proteinExistence type="predicted"/>